<gene>
    <name evidence="1" type="ORF">UFOPK3752_01958</name>
    <name evidence="2" type="ORF">UFOPK4150_01783</name>
</gene>
<accession>A0A6J7KJ57</accession>
<dbReference type="EMBL" id="CAFBPU010000042">
    <property type="protein sequence ID" value="CAB5037266.1"/>
    <property type="molecule type" value="Genomic_DNA"/>
</dbReference>
<reference evidence="1" key="1">
    <citation type="submission" date="2020-05" db="EMBL/GenBank/DDBJ databases">
        <authorList>
            <person name="Chiriac C."/>
            <person name="Salcher M."/>
            <person name="Ghai R."/>
            <person name="Kavagutti S V."/>
        </authorList>
    </citation>
    <scope>NUCLEOTIDE SEQUENCE</scope>
</reference>
<dbReference type="AlphaFoldDB" id="A0A6J7KJ57"/>
<protein>
    <submittedName>
        <fullName evidence="1">Unannotated protein</fullName>
    </submittedName>
</protein>
<sequence>MPGYDQPRAELAKIVLSGLGLHEEAVVRVTPGPVLAGLERHDDGMIGRLPVPARVATGRVLAAPHVSASQALAKVYPLRALAKAALAALESGRRDGLEVEDMGALLVECSSGVGVDNSPGHQHAEAYGESAIAADLPVPDDADAPILIETEERVTIFTVLATPMLIVALGASWLW</sequence>
<organism evidence="1">
    <name type="scientific">freshwater metagenome</name>
    <dbReference type="NCBI Taxonomy" id="449393"/>
    <lineage>
        <taxon>unclassified sequences</taxon>
        <taxon>metagenomes</taxon>
        <taxon>ecological metagenomes</taxon>
    </lineage>
</organism>
<proteinExistence type="predicted"/>
<name>A0A6J7KJ57_9ZZZZ</name>
<evidence type="ECO:0000313" key="1">
    <source>
        <dbReference type="EMBL" id="CAB4955856.1"/>
    </source>
</evidence>
<dbReference type="EMBL" id="CAFBND010000110">
    <property type="protein sequence ID" value="CAB4955856.1"/>
    <property type="molecule type" value="Genomic_DNA"/>
</dbReference>
<evidence type="ECO:0000313" key="2">
    <source>
        <dbReference type="EMBL" id="CAB5037266.1"/>
    </source>
</evidence>